<accession>A0ABW1YF32</accession>
<dbReference type="Proteomes" id="UP001596297">
    <property type="component" value="Unassembled WGS sequence"/>
</dbReference>
<dbReference type="RefSeq" id="WP_380083203.1">
    <property type="nucleotide sequence ID" value="NZ_JBHSWD010000001.1"/>
</dbReference>
<keyword evidence="2" id="KW-1185">Reference proteome</keyword>
<evidence type="ECO:0000313" key="1">
    <source>
        <dbReference type="EMBL" id="MFC6592195.1"/>
    </source>
</evidence>
<organism evidence="1 2">
    <name type="scientific">Deinococcus lacus</name>
    <dbReference type="NCBI Taxonomy" id="392561"/>
    <lineage>
        <taxon>Bacteria</taxon>
        <taxon>Thermotogati</taxon>
        <taxon>Deinococcota</taxon>
        <taxon>Deinococci</taxon>
        <taxon>Deinococcales</taxon>
        <taxon>Deinococcaceae</taxon>
        <taxon>Deinococcus</taxon>
    </lineage>
</organism>
<proteinExistence type="predicted"/>
<reference evidence="2" key="1">
    <citation type="journal article" date="2019" name="Int. J. Syst. Evol. Microbiol.">
        <title>The Global Catalogue of Microorganisms (GCM) 10K type strain sequencing project: providing services to taxonomists for standard genome sequencing and annotation.</title>
        <authorList>
            <consortium name="The Broad Institute Genomics Platform"/>
            <consortium name="The Broad Institute Genome Sequencing Center for Infectious Disease"/>
            <person name="Wu L."/>
            <person name="Ma J."/>
        </authorList>
    </citation>
    <scope>NUCLEOTIDE SEQUENCE [LARGE SCALE GENOMIC DNA]</scope>
    <source>
        <strain evidence="2">CGMCC 1.15772</strain>
    </source>
</reference>
<dbReference type="EMBL" id="JBHSWD010000001">
    <property type="protein sequence ID" value="MFC6592195.1"/>
    <property type="molecule type" value="Genomic_DNA"/>
</dbReference>
<comment type="caution">
    <text evidence="1">The sequence shown here is derived from an EMBL/GenBank/DDBJ whole genome shotgun (WGS) entry which is preliminary data.</text>
</comment>
<gene>
    <name evidence="1" type="ORF">ACFP81_09430</name>
</gene>
<name>A0ABW1YF32_9DEIO</name>
<protein>
    <submittedName>
        <fullName evidence="1">Uncharacterized protein</fullName>
    </submittedName>
</protein>
<evidence type="ECO:0000313" key="2">
    <source>
        <dbReference type="Proteomes" id="UP001596297"/>
    </source>
</evidence>
<sequence length="159" mass="18074">MARFHVLPSSPLTVHFWLLGLDARRGDLCSLGYQRLPSEEGSSRYRRGPLTLHSAGLDLELAAGPLRWERRTHSFSLAGKPLDRATGLRWVRPFLLEHEAAIARRYGTQWRDQQLCSHKLPAPVRRNLGAWQEFLAGEHGLSALLWQPSEQGRSLVRYG</sequence>